<feature type="domain" description="Thioredoxin" evidence="11">
    <location>
        <begin position="1"/>
        <end position="109"/>
    </location>
</feature>
<evidence type="ECO:0000259" key="11">
    <source>
        <dbReference type="PROSITE" id="PS51352"/>
    </source>
</evidence>
<dbReference type="InterPro" id="IPR036356">
    <property type="entry name" value="ERp29_C_sf"/>
</dbReference>
<keyword evidence="13" id="KW-1185">Reference proteome</keyword>
<dbReference type="Gene3D" id="3.40.30.10">
    <property type="entry name" value="Glutaredoxin"/>
    <property type="match status" value="2"/>
</dbReference>
<organism evidence="12">
    <name type="scientific">Blastocystis hominis</name>
    <dbReference type="NCBI Taxonomy" id="12968"/>
    <lineage>
        <taxon>Eukaryota</taxon>
        <taxon>Sar</taxon>
        <taxon>Stramenopiles</taxon>
        <taxon>Bigyra</taxon>
        <taxon>Opalozoa</taxon>
        <taxon>Opalinata</taxon>
        <taxon>Blastocystidae</taxon>
        <taxon>Blastocystis</taxon>
    </lineage>
</organism>
<dbReference type="EC" id="5.3.4.1" evidence="3"/>
<keyword evidence="8" id="KW-0676">Redox-active center</keyword>
<dbReference type="EMBL" id="FN668661">
    <property type="protein sequence ID" value="CBK23734.2"/>
    <property type="molecule type" value="Genomic_DNA"/>
</dbReference>
<evidence type="ECO:0000256" key="2">
    <source>
        <dbReference type="ARBA" id="ARBA00006347"/>
    </source>
</evidence>
<dbReference type="Pfam" id="PF07749">
    <property type="entry name" value="ERp29"/>
    <property type="match status" value="1"/>
</dbReference>
<gene>
    <name evidence="12" type="ORF">GSBLH_T00003561001</name>
</gene>
<dbReference type="InterPro" id="IPR051063">
    <property type="entry name" value="PDI"/>
</dbReference>
<dbReference type="InterPro" id="IPR017937">
    <property type="entry name" value="Thioredoxin_CS"/>
</dbReference>
<dbReference type="PANTHER" id="PTHR45672:SF11">
    <property type="entry name" value="PROTEIN DISULFIDE-ISOMERASE C17H9.14C"/>
    <property type="match status" value="1"/>
</dbReference>
<dbReference type="InterPro" id="IPR005788">
    <property type="entry name" value="PDI_thioredoxin-like_dom"/>
</dbReference>
<dbReference type="InterPro" id="IPR036249">
    <property type="entry name" value="Thioredoxin-like_sf"/>
</dbReference>
<evidence type="ECO:0000256" key="3">
    <source>
        <dbReference type="ARBA" id="ARBA00012723"/>
    </source>
</evidence>
<dbReference type="PROSITE" id="PS00194">
    <property type="entry name" value="THIOREDOXIN_1"/>
    <property type="match status" value="2"/>
</dbReference>
<dbReference type="RefSeq" id="XP_012897782.1">
    <property type="nucleotide sequence ID" value="XM_013042328.1"/>
</dbReference>
<dbReference type="CDD" id="cd02998">
    <property type="entry name" value="PDI_a_ERp38"/>
    <property type="match status" value="2"/>
</dbReference>
<dbReference type="NCBIfam" id="TIGR01126">
    <property type="entry name" value="pdi_dom"/>
    <property type="match status" value="2"/>
</dbReference>
<dbReference type="GO" id="GO:0006457">
    <property type="term" value="P:protein folding"/>
    <property type="evidence" value="ECO:0007669"/>
    <property type="project" value="TreeGrafter"/>
</dbReference>
<evidence type="ECO:0000256" key="6">
    <source>
        <dbReference type="ARBA" id="ARBA00023157"/>
    </source>
</evidence>
<keyword evidence="5" id="KW-0677">Repeat</keyword>
<reference evidence="12" key="1">
    <citation type="submission" date="2010-02" db="EMBL/GenBank/DDBJ databases">
        <title>Sequencing and annotation of the Blastocystis hominis genome.</title>
        <authorList>
            <person name="Wincker P."/>
        </authorList>
    </citation>
    <scope>NUCLEOTIDE SEQUENCE</scope>
    <source>
        <strain evidence="12">Singapore isolate B</strain>
    </source>
</reference>
<dbReference type="InParanoid" id="D8M6I1"/>
<evidence type="ECO:0000313" key="13">
    <source>
        <dbReference type="Proteomes" id="UP000008312"/>
    </source>
</evidence>
<dbReference type="SUPFAM" id="SSF47933">
    <property type="entry name" value="ERP29 C domain-like"/>
    <property type="match status" value="1"/>
</dbReference>
<sequence>MSENKILIMFAITLLFIIALNARVVPLTHENFDEVVNGDKNVFVKFYAPWCGHCQHLAPEYEILAESFARVKNVVIAEVNADEDRELANRFEIHGYPTLKFFPAGHPDAPEVYQGERSAEALTNWLNEKMGTRVTVKGATNNVKVLTPGTFDQTIGEEGKTVFVKFYAPWCGHCKKLAPDYKKLADVFAEEKNVIIAEVDADKYKDLARAYDVAGYPTLKLFKNGEIVDYKEARDLASLVAFVNKHAGTARETDGSLKKSYGRIAEVDEVLQKAEGFSEELQKEVEAILEKTEAKVAESKRIYASILKKIAEKGEKYVQDERARLTKFVEGENIAPLKKGLFRIRLNILDAFNWGVKNEEELWIVCWRA</sequence>
<dbReference type="OrthoDB" id="72053at2759"/>
<name>D8M6I1_BLAHO</name>
<dbReference type="SUPFAM" id="SSF52833">
    <property type="entry name" value="Thioredoxin-like"/>
    <property type="match status" value="2"/>
</dbReference>
<feature type="domain" description="Thioredoxin" evidence="11">
    <location>
        <begin position="112"/>
        <end position="248"/>
    </location>
</feature>
<dbReference type="PANTHER" id="PTHR45672">
    <property type="entry name" value="PROTEIN DISULFIDE-ISOMERASE C17H9.14C-RELATED"/>
    <property type="match status" value="1"/>
</dbReference>
<dbReference type="OMA" id="FINEHAG"/>
<evidence type="ECO:0000256" key="5">
    <source>
        <dbReference type="ARBA" id="ARBA00022737"/>
    </source>
</evidence>
<dbReference type="FunFam" id="3.40.30.10:FF:000107">
    <property type="entry name" value="Protein disulfide-isomerase 5-2"/>
    <property type="match status" value="2"/>
</dbReference>
<dbReference type="Proteomes" id="UP000008312">
    <property type="component" value="Unassembled WGS sequence"/>
</dbReference>
<evidence type="ECO:0000256" key="10">
    <source>
        <dbReference type="SAM" id="SignalP"/>
    </source>
</evidence>
<dbReference type="AlphaFoldDB" id="D8M6I1"/>
<evidence type="ECO:0000256" key="9">
    <source>
        <dbReference type="RuleBase" id="RU004208"/>
    </source>
</evidence>
<evidence type="ECO:0000313" key="12">
    <source>
        <dbReference type="EMBL" id="CBK23734.2"/>
    </source>
</evidence>
<dbReference type="GO" id="GO:0003756">
    <property type="term" value="F:protein disulfide isomerase activity"/>
    <property type="evidence" value="ECO:0007669"/>
    <property type="project" value="UniProtKB-EC"/>
</dbReference>
<accession>D8M6I1</accession>
<feature type="chain" id="PRO_5003117749" description="protein disulfide-isomerase" evidence="10">
    <location>
        <begin position="23"/>
        <end position="369"/>
    </location>
</feature>
<comment type="catalytic activity">
    <reaction evidence="1">
        <text>Catalyzes the rearrangement of -S-S- bonds in proteins.</text>
        <dbReference type="EC" id="5.3.4.1"/>
    </reaction>
</comment>
<dbReference type="PROSITE" id="PS51352">
    <property type="entry name" value="THIOREDOXIN_2"/>
    <property type="match status" value="2"/>
</dbReference>
<feature type="signal peptide" evidence="10">
    <location>
        <begin position="1"/>
        <end position="22"/>
    </location>
</feature>
<keyword evidence="4 10" id="KW-0732">Signal</keyword>
<keyword evidence="6" id="KW-1015">Disulfide bond</keyword>
<dbReference type="Gene3D" id="1.20.1150.12">
    <property type="entry name" value="Endoplasmic reticulum resident protein 29, C-terminal domain"/>
    <property type="match status" value="1"/>
</dbReference>
<dbReference type="InterPro" id="IPR011679">
    <property type="entry name" value="ERp29_C"/>
</dbReference>
<dbReference type="InterPro" id="IPR013766">
    <property type="entry name" value="Thioredoxin_domain"/>
</dbReference>
<evidence type="ECO:0000256" key="4">
    <source>
        <dbReference type="ARBA" id="ARBA00022729"/>
    </source>
</evidence>
<evidence type="ECO:0000256" key="8">
    <source>
        <dbReference type="ARBA" id="ARBA00023284"/>
    </source>
</evidence>
<dbReference type="GO" id="GO:0005783">
    <property type="term" value="C:endoplasmic reticulum"/>
    <property type="evidence" value="ECO:0007669"/>
    <property type="project" value="InterPro"/>
</dbReference>
<dbReference type="Pfam" id="PF00085">
    <property type="entry name" value="Thioredoxin"/>
    <property type="match status" value="2"/>
</dbReference>
<dbReference type="PRINTS" id="PR00421">
    <property type="entry name" value="THIOREDOXIN"/>
</dbReference>
<evidence type="ECO:0000256" key="7">
    <source>
        <dbReference type="ARBA" id="ARBA00023235"/>
    </source>
</evidence>
<evidence type="ECO:0000256" key="1">
    <source>
        <dbReference type="ARBA" id="ARBA00001182"/>
    </source>
</evidence>
<keyword evidence="7" id="KW-0413">Isomerase</keyword>
<comment type="similarity">
    <text evidence="2 9">Belongs to the protein disulfide isomerase family.</text>
</comment>
<protein>
    <recommendedName>
        <fullName evidence="3">protein disulfide-isomerase</fullName>
        <ecNumber evidence="3">5.3.4.1</ecNumber>
    </recommendedName>
</protein>
<proteinExistence type="inferred from homology"/>
<dbReference type="GeneID" id="24920652"/>